<comment type="catalytic activity">
    <reaction evidence="2 9">
        <text>UDP-alpha-D-glucose = UDP-alpha-D-galactose</text>
        <dbReference type="Rhea" id="RHEA:22168"/>
        <dbReference type="ChEBI" id="CHEBI:58885"/>
        <dbReference type="ChEBI" id="CHEBI:66914"/>
        <dbReference type="EC" id="5.1.3.2"/>
    </reaction>
</comment>
<dbReference type="GO" id="GO:0003974">
    <property type="term" value="F:UDP-N-acetylglucosamine 4-epimerase activity"/>
    <property type="evidence" value="ECO:0007669"/>
    <property type="project" value="UniProtKB-EC"/>
</dbReference>
<dbReference type="AlphaFoldDB" id="B3S254"/>
<keyword evidence="7" id="KW-0299">Galactose metabolism</keyword>
<dbReference type="NCBIfam" id="NF007956">
    <property type="entry name" value="PRK10675.1"/>
    <property type="match status" value="1"/>
</dbReference>
<comment type="pathway">
    <text evidence="5 9">Carbohydrate metabolism; galactose metabolism.</text>
</comment>
<keyword evidence="6 9" id="KW-0520">NAD</keyword>
<dbReference type="RefSeq" id="XP_002114283.1">
    <property type="nucleotide sequence ID" value="XM_002114247.1"/>
</dbReference>
<comment type="similarity">
    <text evidence="9">Belongs to the NAD(P)-dependent epimerase/dehydratase family.</text>
</comment>
<dbReference type="KEGG" id="tad:TRIADDRAFT_50469"/>
<dbReference type="OrthoDB" id="9402762at2759"/>
<evidence type="ECO:0000259" key="10">
    <source>
        <dbReference type="Pfam" id="PF16363"/>
    </source>
</evidence>
<dbReference type="HOGENOM" id="CLU_007383_1_10_1"/>
<evidence type="ECO:0000313" key="11">
    <source>
        <dbReference type="EMBL" id="EDV23373.1"/>
    </source>
</evidence>
<dbReference type="PANTHER" id="PTHR43725:SF47">
    <property type="entry name" value="UDP-GLUCOSE 4-EPIMERASE"/>
    <property type="match status" value="1"/>
</dbReference>
<comment type="function">
    <text evidence="4">Catalyzes two distinct but analogous reactions: the reversible epimerization of UDP-glucose to UDP-galactose and the reversible epimerization of UDP-N-acetylglucosamine to UDP-N-acetylgalactosamine. The reaction with UDP-Gal plays a critical role in the Leloir pathway of galactose catabolism in which galactose is converted to the glycolytic intermediate glucose 6-phosphate. It contributes to the catabolism of dietary galactose and enables the endogenous biosynthesis of both UDP-Gal and UDP-GalNAc when exogenous sources are limited. Both UDP-sugar interconversions are important in the synthesis of glycoproteins and glycolipids.</text>
</comment>
<feature type="domain" description="NAD(P)-binding" evidence="10">
    <location>
        <begin position="7"/>
        <end position="327"/>
    </location>
</feature>
<dbReference type="GO" id="GO:0003978">
    <property type="term" value="F:UDP-glucose 4-epimerase activity"/>
    <property type="evidence" value="ECO:0000318"/>
    <property type="project" value="GO_Central"/>
</dbReference>
<dbReference type="EMBL" id="DS985247">
    <property type="protein sequence ID" value="EDV23373.1"/>
    <property type="molecule type" value="Genomic_DNA"/>
</dbReference>
<dbReference type="Proteomes" id="UP000009022">
    <property type="component" value="Unassembled WGS sequence"/>
</dbReference>
<dbReference type="Gene3D" id="3.40.50.720">
    <property type="entry name" value="NAD(P)-binding Rossmann-like Domain"/>
    <property type="match status" value="1"/>
</dbReference>
<gene>
    <name evidence="11" type="ORF">TRIADDRAFT_50469</name>
</gene>
<dbReference type="EC" id="5.1.3.2" evidence="9"/>
<dbReference type="STRING" id="10228.B3S254"/>
<sequence length="340" mass="37644">MGKDEVLVLGGAGYIGSHTCVELIGAEYKPVIVDNTINSSPVCVSRLQQLTGENIAFYQFDVRDQVKLREVFSQHDIKAVIHFAGLKSVPESVQFPLKYYSVNIGATITLLEVMKEFKVYNLVFSSSSTVYGKPQFLPMTEDHPTGQCTSPYGRTKYFIEEILKDLCVSDPEWNIISLRYFNPVGAHQSGIIGEVPLGIPNNLLPYIAQVCNGKREYLTIYGDDYKTPDGTGIRDYLHVVDLAVGHVLALKKMQGEHGCRAYNLGSGTGFSVKEIIQAFEKASGKKLPCKIAGRRAGDVAASYADSTIAQNELGWKATKNLKEICEDYWNFQSKNPQGYS</sequence>
<dbReference type="UniPathway" id="UPA00214"/>
<dbReference type="InterPro" id="IPR005886">
    <property type="entry name" value="UDP_G4E"/>
</dbReference>
<dbReference type="SUPFAM" id="SSF51735">
    <property type="entry name" value="NAD(P)-binding Rossmann-fold domains"/>
    <property type="match status" value="1"/>
</dbReference>
<evidence type="ECO:0000256" key="3">
    <source>
        <dbReference type="ARBA" id="ARBA00001911"/>
    </source>
</evidence>
<evidence type="ECO:0000313" key="12">
    <source>
        <dbReference type="Proteomes" id="UP000009022"/>
    </source>
</evidence>
<dbReference type="CTD" id="6755178"/>
<dbReference type="eggNOG" id="KOG1371">
    <property type="taxonomic scope" value="Eukaryota"/>
</dbReference>
<evidence type="ECO:0000256" key="7">
    <source>
        <dbReference type="ARBA" id="ARBA00023144"/>
    </source>
</evidence>
<name>B3S254_TRIAD</name>
<organism evidence="11 12">
    <name type="scientific">Trichoplax adhaerens</name>
    <name type="common">Trichoplax reptans</name>
    <dbReference type="NCBI Taxonomy" id="10228"/>
    <lineage>
        <taxon>Eukaryota</taxon>
        <taxon>Metazoa</taxon>
        <taxon>Placozoa</taxon>
        <taxon>Uniplacotomia</taxon>
        <taxon>Trichoplacea</taxon>
        <taxon>Trichoplacidae</taxon>
        <taxon>Trichoplax</taxon>
    </lineage>
</organism>
<dbReference type="FunCoup" id="B3S254">
    <property type="interactions" value="607"/>
</dbReference>
<evidence type="ECO:0000256" key="2">
    <source>
        <dbReference type="ARBA" id="ARBA00000083"/>
    </source>
</evidence>
<dbReference type="PRINTS" id="PR01713">
    <property type="entry name" value="NUCEPIMERASE"/>
</dbReference>
<dbReference type="OMA" id="CAPVNPY"/>
<dbReference type="PANTHER" id="PTHR43725">
    <property type="entry name" value="UDP-GLUCOSE 4-EPIMERASE"/>
    <property type="match status" value="1"/>
</dbReference>
<evidence type="ECO:0000256" key="6">
    <source>
        <dbReference type="ARBA" id="ARBA00023027"/>
    </source>
</evidence>
<evidence type="ECO:0000256" key="9">
    <source>
        <dbReference type="RuleBase" id="RU366046"/>
    </source>
</evidence>
<dbReference type="GO" id="GO:0005829">
    <property type="term" value="C:cytosol"/>
    <property type="evidence" value="ECO:0000318"/>
    <property type="project" value="GO_Central"/>
</dbReference>
<proteinExistence type="inferred from homology"/>
<protein>
    <recommendedName>
        <fullName evidence="9">UDP-glucose 4-epimerase</fullName>
        <ecNumber evidence="9">5.1.3.2</ecNumber>
    </recommendedName>
</protein>
<keyword evidence="12" id="KW-1185">Reference proteome</keyword>
<accession>B3S254</accession>
<comment type="cofactor">
    <cofactor evidence="3 9">
        <name>NAD(+)</name>
        <dbReference type="ChEBI" id="CHEBI:57540"/>
    </cofactor>
</comment>
<evidence type="ECO:0000256" key="4">
    <source>
        <dbReference type="ARBA" id="ARBA00002760"/>
    </source>
</evidence>
<evidence type="ECO:0000256" key="5">
    <source>
        <dbReference type="ARBA" id="ARBA00004947"/>
    </source>
</evidence>
<dbReference type="InterPro" id="IPR036291">
    <property type="entry name" value="NAD(P)-bd_dom_sf"/>
</dbReference>
<evidence type="ECO:0000256" key="8">
    <source>
        <dbReference type="ARBA" id="ARBA00023235"/>
    </source>
</evidence>
<dbReference type="GO" id="GO:0033499">
    <property type="term" value="P:galactose catabolic process via UDP-galactose, Leloir pathway"/>
    <property type="evidence" value="ECO:0000318"/>
    <property type="project" value="GO_Central"/>
</dbReference>
<comment type="catalytic activity">
    <reaction evidence="1">
        <text>UDP-N-acetyl-alpha-D-glucosamine = UDP-N-acetyl-alpha-D-galactosamine</text>
        <dbReference type="Rhea" id="RHEA:20517"/>
        <dbReference type="ChEBI" id="CHEBI:57705"/>
        <dbReference type="ChEBI" id="CHEBI:67138"/>
        <dbReference type="EC" id="5.1.3.7"/>
    </reaction>
</comment>
<dbReference type="NCBIfam" id="TIGR01179">
    <property type="entry name" value="galE"/>
    <property type="match status" value="1"/>
</dbReference>
<comment type="subunit">
    <text evidence="9">Homodimer.</text>
</comment>
<dbReference type="InterPro" id="IPR016040">
    <property type="entry name" value="NAD(P)-bd_dom"/>
</dbReference>
<dbReference type="Pfam" id="PF16363">
    <property type="entry name" value="GDP_Man_Dehyd"/>
    <property type="match status" value="1"/>
</dbReference>
<dbReference type="CDD" id="cd05247">
    <property type="entry name" value="UDP_G4E_1_SDR_e"/>
    <property type="match status" value="1"/>
</dbReference>
<dbReference type="Gene3D" id="3.90.25.10">
    <property type="entry name" value="UDP-galactose 4-epimerase, domain 1"/>
    <property type="match status" value="1"/>
</dbReference>
<evidence type="ECO:0000256" key="1">
    <source>
        <dbReference type="ARBA" id="ARBA00000014"/>
    </source>
</evidence>
<dbReference type="PhylomeDB" id="B3S254"/>
<dbReference type="InParanoid" id="B3S254"/>
<reference evidence="11 12" key="1">
    <citation type="journal article" date="2008" name="Nature">
        <title>The Trichoplax genome and the nature of placozoans.</title>
        <authorList>
            <person name="Srivastava M."/>
            <person name="Begovic E."/>
            <person name="Chapman J."/>
            <person name="Putnam N.H."/>
            <person name="Hellsten U."/>
            <person name="Kawashima T."/>
            <person name="Kuo A."/>
            <person name="Mitros T."/>
            <person name="Salamov A."/>
            <person name="Carpenter M.L."/>
            <person name="Signorovitch A.Y."/>
            <person name="Moreno M.A."/>
            <person name="Kamm K."/>
            <person name="Grimwood J."/>
            <person name="Schmutz J."/>
            <person name="Shapiro H."/>
            <person name="Grigoriev I.V."/>
            <person name="Buss L.W."/>
            <person name="Schierwater B."/>
            <person name="Dellaporta S.L."/>
            <person name="Rokhsar D.S."/>
        </authorList>
    </citation>
    <scope>NUCLEOTIDE SEQUENCE [LARGE SCALE GENOMIC DNA]</scope>
    <source>
        <strain evidence="11 12">Grell-BS-1999</strain>
    </source>
</reference>
<dbReference type="GeneID" id="6755178"/>
<keyword evidence="8 9" id="KW-0413">Isomerase</keyword>
<keyword evidence="9" id="KW-0119">Carbohydrate metabolism</keyword>